<proteinExistence type="predicted"/>
<organism evidence="2 3">
    <name type="scientific">Zasmidium cellare</name>
    <name type="common">Wine cellar mold</name>
    <name type="synonym">Racodium cellare</name>
    <dbReference type="NCBI Taxonomy" id="395010"/>
    <lineage>
        <taxon>Eukaryota</taxon>
        <taxon>Fungi</taxon>
        <taxon>Dikarya</taxon>
        <taxon>Ascomycota</taxon>
        <taxon>Pezizomycotina</taxon>
        <taxon>Dothideomycetes</taxon>
        <taxon>Dothideomycetidae</taxon>
        <taxon>Mycosphaerellales</taxon>
        <taxon>Mycosphaerellaceae</taxon>
        <taxon>Zasmidium</taxon>
    </lineage>
</organism>
<comment type="caution">
    <text evidence="2">The sequence shown here is derived from an EMBL/GenBank/DDBJ whole genome shotgun (WGS) entry which is preliminary data.</text>
</comment>
<name>A0ABR0ER69_ZASCE</name>
<keyword evidence="3" id="KW-1185">Reference proteome</keyword>
<protein>
    <recommendedName>
        <fullName evidence="4">F-box domain-containing protein</fullName>
    </recommendedName>
</protein>
<gene>
    <name evidence="2" type="ORF">PRZ48_004555</name>
</gene>
<dbReference type="Proteomes" id="UP001305779">
    <property type="component" value="Unassembled WGS sequence"/>
</dbReference>
<feature type="compositionally biased region" description="Polar residues" evidence="1">
    <location>
        <begin position="23"/>
        <end position="37"/>
    </location>
</feature>
<evidence type="ECO:0000313" key="3">
    <source>
        <dbReference type="Proteomes" id="UP001305779"/>
    </source>
</evidence>
<sequence>MLRRSARHAAPSDKVVTDDTLGTIYTNPRPQNDGSTSHFLRLPAELRNVVYSLIFATTSKPEISSFRPPAITQVSKQLRDESLPLFFAETVFRMPVGGNFESTHVERIRRRDRFLGFLLLRPFFHPSQPNHMAMAGVIVARPWPKGTHSKVALFRNVELEVYDTEAMVKGPDGVVDNGSSEIYLVLRLKVKAWGAMELSVEKGKAYPIRHAERSQDVEGTVEKATGIAREIAAAKKFKGFKMKDLQRIATAFRLEE</sequence>
<feature type="region of interest" description="Disordered" evidence="1">
    <location>
        <begin position="1"/>
        <end position="37"/>
    </location>
</feature>
<accession>A0ABR0ER69</accession>
<dbReference type="EMBL" id="JAXOVC010000003">
    <property type="protein sequence ID" value="KAK4503640.1"/>
    <property type="molecule type" value="Genomic_DNA"/>
</dbReference>
<evidence type="ECO:0008006" key="4">
    <source>
        <dbReference type="Google" id="ProtNLM"/>
    </source>
</evidence>
<reference evidence="2 3" key="1">
    <citation type="journal article" date="2023" name="G3 (Bethesda)">
        <title>A chromosome-level genome assembly of Zasmidium syzygii isolated from banana leaves.</title>
        <authorList>
            <person name="van Westerhoven A.C."/>
            <person name="Mehrabi R."/>
            <person name="Talebi R."/>
            <person name="Steentjes M.B.F."/>
            <person name="Corcolon B."/>
            <person name="Chong P.A."/>
            <person name="Kema G.H.J."/>
            <person name="Seidl M.F."/>
        </authorList>
    </citation>
    <scope>NUCLEOTIDE SEQUENCE [LARGE SCALE GENOMIC DNA]</scope>
    <source>
        <strain evidence="2 3">P124</strain>
    </source>
</reference>
<evidence type="ECO:0000256" key="1">
    <source>
        <dbReference type="SAM" id="MobiDB-lite"/>
    </source>
</evidence>
<evidence type="ECO:0000313" key="2">
    <source>
        <dbReference type="EMBL" id="KAK4503640.1"/>
    </source>
</evidence>